<reference evidence="2" key="1">
    <citation type="submission" date="2023-12" db="EMBL/GenBank/DDBJ databases">
        <authorList>
            <person name="Brown T."/>
        </authorList>
    </citation>
    <scope>NUCLEOTIDE SEQUENCE</scope>
</reference>
<organism evidence="2 3">
    <name type="scientific">Pipistrellus nathusii</name>
    <name type="common">Nathusius' pipistrelle</name>
    <dbReference type="NCBI Taxonomy" id="59473"/>
    <lineage>
        <taxon>Eukaryota</taxon>
        <taxon>Metazoa</taxon>
        <taxon>Chordata</taxon>
        <taxon>Craniata</taxon>
        <taxon>Vertebrata</taxon>
        <taxon>Euteleostomi</taxon>
        <taxon>Mammalia</taxon>
        <taxon>Eutheria</taxon>
        <taxon>Laurasiatheria</taxon>
        <taxon>Chiroptera</taxon>
        <taxon>Yangochiroptera</taxon>
        <taxon>Vespertilionidae</taxon>
        <taxon>Pipistrellus</taxon>
    </lineage>
</organism>
<dbReference type="Proteomes" id="UP001314169">
    <property type="component" value="Chromosome 19"/>
</dbReference>
<accession>A0ABN9ZR26</accession>
<proteinExistence type="predicted"/>
<keyword evidence="3" id="KW-1185">Reference proteome</keyword>
<evidence type="ECO:0000313" key="2">
    <source>
        <dbReference type="EMBL" id="CAK6440048.1"/>
    </source>
</evidence>
<evidence type="ECO:0000313" key="3">
    <source>
        <dbReference type="Proteomes" id="UP001314169"/>
    </source>
</evidence>
<name>A0ABN9ZR26_PIPNA</name>
<protein>
    <submittedName>
        <fullName evidence="2">Uncharacterized protein</fullName>
    </submittedName>
</protein>
<feature type="region of interest" description="Disordered" evidence="1">
    <location>
        <begin position="49"/>
        <end position="92"/>
    </location>
</feature>
<dbReference type="EMBL" id="OY882876">
    <property type="protein sequence ID" value="CAK6440048.1"/>
    <property type="molecule type" value="Genomic_DNA"/>
</dbReference>
<gene>
    <name evidence="2" type="ORF">MPIPNATIZW_LOCUS8354</name>
</gene>
<sequence length="160" mass="17524">MWRLPYWSLRSSETHAVNPQTLRSSKSCGNHDTLSQFCLKVLSGCQSQSEINSRSHPPGRTLRPHPLHPTPTPTLSCPPGQELSQGRRAGAGPRHLCPTRTSIHERPASGSGPCLPVPGVGDVCSWCFLKFSCFVSVSFPPWYHGKDLLIATLWVAVSKV</sequence>
<evidence type="ECO:0000256" key="1">
    <source>
        <dbReference type="SAM" id="MobiDB-lite"/>
    </source>
</evidence>